<name>A0A8J2KPX2_9HEXA</name>
<proteinExistence type="predicted"/>
<evidence type="ECO:0000256" key="1">
    <source>
        <dbReference type="SAM" id="Phobius"/>
    </source>
</evidence>
<dbReference type="Proteomes" id="UP000708208">
    <property type="component" value="Unassembled WGS sequence"/>
</dbReference>
<dbReference type="AlphaFoldDB" id="A0A8J2KPX2"/>
<protein>
    <submittedName>
        <fullName evidence="2">Uncharacterized protein</fullName>
    </submittedName>
</protein>
<dbReference type="EMBL" id="CAJVCH010393165">
    <property type="protein sequence ID" value="CAG7817401.1"/>
    <property type="molecule type" value="Genomic_DNA"/>
</dbReference>
<accession>A0A8J2KPX2</accession>
<comment type="caution">
    <text evidence="2">The sequence shown here is derived from an EMBL/GenBank/DDBJ whole genome shotgun (WGS) entry which is preliminary data.</text>
</comment>
<keyword evidence="3" id="KW-1185">Reference proteome</keyword>
<sequence>MFLRKGSKFRAAINYGIIKLQETGHIRYHTIKWLPRAGYRACENAGDGITSIELHHTETAFIFLAVATLSALFFLVSEIVIDWKYGPRPSVKNETLSRLEGN</sequence>
<feature type="transmembrane region" description="Helical" evidence="1">
    <location>
        <begin position="60"/>
        <end position="81"/>
    </location>
</feature>
<gene>
    <name evidence="2" type="ORF">AFUS01_LOCUS27973</name>
</gene>
<keyword evidence="1" id="KW-0472">Membrane</keyword>
<evidence type="ECO:0000313" key="2">
    <source>
        <dbReference type="EMBL" id="CAG7817401.1"/>
    </source>
</evidence>
<keyword evidence="1" id="KW-0812">Transmembrane</keyword>
<reference evidence="2" key="1">
    <citation type="submission" date="2021-06" db="EMBL/GenBank/DDBJ databases">
        <authorList>
            <person name="Hodson N. C."/>
            <person name="Mongue J. A."/>
            <person name="Jaron S. K."/>
        </authorList>
    </citation>
    <scope>NUCLEOTIDE SEQUENCE</scope>
</reference>
<evidence type="ECO:0000313" key="3">
    <source>
        <dbReference type="Proteomes" id="UP000708208"/>
    </source>
</evidence>
<keyword evidence="1" id="KW-1133">Transmembrane helix</keyword>
<organism evidence="2 3">
    <name type="scientific">Allacma fusca</name>
    <dbReference type="NCBI Taxonomy" id="39272"/>
    <lineage>
        <taxon>Eukaryota</taxon>
        <taxon>Metazoa</taxon>
        <taxon>Ecdysozoa</taxon>
        <taxon>Arthropoda</taxon>
        <taxon>Hexapoda</taxon>
        <taxon>Collembola</taxon>
        <taxon>Symphypleona</taxon>
        <taxon>Sminthuridae</taxon>
        <taxon>Allacma</taxon>
    </lineage>
</organism>